<reference evidence="1" key="1">
    <citation type="submission" date="2021-06" db="EMBL/GenBank/DDBJ databases">
        <authorList>
            <person name="Kallberg Y."/>
            <person name="Tangrot J."/>
            <person name="Rosling A."/>
        </authorList>
    </citation>
    <scope>NUCLEOTIDE SEQUENCE</scope>
    <source>
        <strain evidence="1">IL203A</strain>
    </source>
</reference>
<dbReference type="EMBL" id="CAJVPU010030253">
    <property type="protein sequence ID" value="CAG8713419.1"/>
    <property type="molecule type" value="Genomic_DNA"/>
</dbReference>
<dbReference type="Proteomes" id="UP000789702">
    <property type="component" value="Unassembled WGS sequence"/>
</dbReference>
<organism evidence="1 2">
    <name type="scientific">Dentiscutata heterogama</name>
    <dbReference type="NCBI Taxonomy" id="1316150"/>
    <lineage>
        <taxon>Eukaryota</taxon>
        <taxon>Fungi</taxon>
        <taxon>Fungi incertae sedis</taxon>
        <taxon>Mucoromycota</taxon>
        <taxon>Glomeromycotina</taxon>
        <taxon>Glomeromycetes</taxon>
        <taxon>Diversisporales</taxon>
        <taxon>Gigasporaceae</taxon>
        <taxon>Dentiscutata</taxon>
    </lineage>
</organism>
<proteinExistence type="predicted"/>
<comment type="caution">
    <text evidence="1">The sequence shown here is derived from an EMBL/GenBank/DDBJ whole genome shotgun (WGS) entry which is preliminary data.</text>
</comment>
<feature type="non-terminal residue" evidence="1">
    <location>
        <position position="1"/>
    </location>
</feature>
<protein>
    <submittedName>
        <fullName evidence="1">1998_t:CDS:1</fullName>
    </submittedName>
</protein>
<evidence type="ECO:0000313" key="2">
    <source>
        <dbReference type="Proteomes" id="UP000789702"/>
    </source>
</evidence>
<sequence length="54" mass="6355">GKNLMINTTDYERTFEYCLRSAESKHVKRKWYTVDGTISSISVIISSHRVLSFW</sequence>
<accession>A0ACA9PKS8</accession>
<keyword evidence="2" id="KW-1185">Reference proteome</keyword>
<gene>
    <name evidence="1" type="ORF">DHETER_LOCUS12396</name>
</gene>
<name>A0ACA9PKS8_9GLOM</name>
<evidence type="ECO:0000313" key="1">
    <source>
        <dbReference type="EMBL" id="CAG8713419.1"/>
    </source>
</evidence>